<dbReference type="AlphaFoldDB" id="A0A6A6W790"/>
<sequence length="592" mass="65118">MSSSPSSTMAAASGGLDNAAVIGLAVAVPFSVITMFGALIIVFKARRRRLKQQNSFRYPPFDKISSPQSTIIHRLHDTDGALDMSPQRPPRLPTDMRTFTYVPIGKPAKPMSIYYPKRSTNNHTRSTTPSQASLRAETLVRTPRAHTPLRPDAQTPEMREKPRFANLPPPLPPPKDAGHTARRPLAPRRLRSSPGGLYALNLVDSQHNTTSPISYKNAPPSLSRPNRQPSIHKIASSPDVRTDNLVSLRPFSPTIATRLPATPELQEPGMRPAPLKTKQSHQNMHAPSPSSRSTPKRDTRSTLKSSTISPLKSSTHTYPTLQNTPATPLNVQESPSLLYPYAAELEGCDAQKHLPDYRHKRYHHPDEASDILDNYNTPSWRSNFTPHTNFTQSPLSPSPGASSPPEFSTGLSAHPTGVTEPTPSLSSTAQEVPIRMDHPIPDDSPTLPRHLTWFNTRVPSPLGRVANAVRSASAASSRSLTRTLSRKILHKKMDVEHDAALSGSSRVTSFESSTISSPVSPDTSRGERVPIKHSPVSALTPDGREHIAWPVPAMPRRVHPEPLFEEVEDIEARRELERMMTGHVRGKGKARI</sequence>
<feature type="compositionally biased region" description="Polar residues" evidence="1">
    <location>
        <begin position="280"/>
        <end position="293"/>
    </location>
</feature>
<dbReference type="RefSeq" id="XP_033601209.1">
    <property type="nucleotide sequence ID" value="XM_033749428.1"/>
</dbReference>
<evidence type="ECO:0000256" key="2">
    <source>
        <dbReference type="SAM" id="Phobius"/>
    </source>
</evidence>
<feature type="compositionally biased region" description="Polar residues" evidence="1">
    <location>
        <begin position="118"/>
        <end position="133"/>
    </location>
</feature>
<feature type="compositionally biased region" description="Low complexity" evidence="1">
    <location>
        <begin position="393"/>
        <end position="405"/>
    </location>
</feature>
<feature type="region of interest" description="Disordered" evidence="1">
    <location>
        <begin position="209"/>
        <end position="238"/>
    </location>
</feature>
<organism evidence="3 4">
    <name type="scientific">Pseudovirgaria hyperparasitica</name>
    <dbReference type="NCBI Taxonomy" id="470096"/>
    <lineage>
        <taxon>Eukaryota</taxon>
        <taxon>Fungi</taxon>
        <taxon>Dikarya</taxon>
        <taxon>Ascomycota</taxon>
        <taxon>Pezizomycotina</taxon>
        <taxon>Dothideomycetes</taxon>
        <taxon>Dothideomycetes incertae sedis</taxon>
        <taxon>Acrospermales</taxon>
        <taxon>Acrospermaceae</taxon>
        <taxon>Pseudovirgaria</taxon>
    </lineage>
</organism>
<keyword evidence="4" id="KW-1185">Reference proteome</keyword>
<keyword evidence="2" id="KW-1133">Transmembrane helix</keyword>
<feature type="region of interest" description="Disordered" evidence="1">
    <location>
        <begin position="510"/>
        <end position="541"/>
    </location>
</feature>
<proteinExistence type="predicted"/>
<dbReference type="GeneID" id="54490482"/>
<name>A0A6A6W790_9PEZI</name>
<feature type="non-terminal residue" evidence="3">
    <location>
        <position position="1"/>
    </location>
</feature>
<feature type="transmembrane region" description="Helical" evidence="2">
    <location>
        <begin position="20"/>
        <end position="43"/>
    </location>
</feature>
<feature type="compositionally biased region" description="Polar residues" evidence="1">
    <location>
        <begin position="383"/>
        <end position="392"/>
    </location>
</feature>
<evidence type="ECO:0000256" key="1">
    <source>
        <dbReference type="SAM" id="MobiDB-lite"/>
    </source>
</evidence>
<keyword evidence="2" id="KW-0812">Transmembrane</keyword>
<dbReference type="Proteomes" id="UP000799437">
    <property type="component" value="Unassembled WGS sequence"/>
</dbReference>
<evidence type="ECO:0000313" key="4">
    <source>
        <dbReference type="Proteomes" id="UP000799437"/>
    </source>
</evidence>
<feature type="region of interest" description="Disordered" evidence="1">
    <location>
        <begin position="383"/>
        <end position="429"/>
    </location>
</feature>
<keyword evidence="2" id="KW-0472">Membrane</keyword>
<evidence type="ECO:0000313" key="3">
    <source>
        <dbReference type="EMBL" id="KAF2758758.1"/>
    </source>
</evidence>
<reference evidence="3" key="1">
    <citation type="journal article" date="2020" name="Stud. Mycol.">
        <title>101 Dothideomycetes genomes: a test case for predicting lifestyles and emergence of pathogens.</title>
        <authorList>
            <person name="Haridas S."/>
            <person name="Albert R."/>
            <person name="Binder M."/>
            <person name="Bloem J."/>
            <person name="Labutti K."/>
            <person name="Salamov A."/>
            <person name="Andreopoulos B."/>
            <person name="Baker S."/>
            <person name="Barry K."/>
            <person name="Bills G."/>
            <person name="Bluhm B."/>
            <person name="Cannon C."/>
            <person name="Castanera R."/>
            <person name="Culley D."/>
            <person name="Daum C."/>
            <person name="Ezra D."/>
            <person name="Gonzalez J."/>
            <person name="Henrissat B."/>
            <person name="Kuo A."/>
            <person name="Liang C."/>
            <person name="Lipzen A."/>
            <person name="Lutzoni F."/>
            <person name="Magnuson J."/>
            <person name="Mondo S."/>
            <person name="Nolan M."/>
            <person name="Ohm R."/>
            <person name="Pangilinan J."/>
            <person name="Park H.-J."/>
            <person name="Ramirez L."/>
            <person name="Alfaro M."/>
            <person name="Sun H."/>
            <person name="Tritt A."/>
            <person name="Yoshinaga Y."/>
            <person name="Zwiers L.-H."/>
            <person name="Turgeon B."/>
            <person name="Goodwin S."/>
            <person name="Spatafora J."/>
            <person name="Crous P."/>
            <person name="Grigoriev I."/>
        </authorList>
    </citation>
    <scope>NUCLEOTIDE SEQUENCE</scope>
    <source>
        <strain evidence="3">CBS 121739</strain>
    </source>
</reference>
<feature type="compositionally biased region" description="Polar residues" evidence="1">
    <location>
        <begin position="419"/>
        <end position="429"/>
    </location>
</feature>
<feature type="compositionally biased region" description="Polar residues" evidence="1">
    <location>
        <begin position="510"/>
        <end position="523"/>
    </location>
</feature>
<protein>
    <submittedName>
        <fullName evidence="3">Uncharacterized protein</fullName>
    </submittedName>
</protein>
<accession>A0A6A6W790</accession>
<gene>
    <name evidence="3" type="ORF">EJ05DRAFT_538071</name>
</gene>
<feature type="region of interest" description="Disordered" evidence="1">
    <location>
        <begin position="112"/>
        <end position="194"/>
    </location>
</feature>
<feature type="compositionally biased region" description="Polar residues" evidence="1">
    <location>
        <begin position="302"/>
        <end position="332"/>
    </location>
</feature>
<dbReference type="EMBL" id="ML996571">
    <property type="protein sequence ID" value="KAF2758758.1"/>
    <property type="molecule type" value="Genomic_DNA"/>
</dbReference>
<feature type="region of interest" description="Disordered" evidence="1">
    <location>
        <begin position="256"/>
        <end position="332"/>
    </location>
</feature>
<feature type="compositionally biased region" description="Basic residues" evidence="1">
    <location>
        <begin position="180"/>
        <end position="191"/>
    </location>
</feature>